<evidence type="ECO:0000256" key="4">
    <source>
        <dbReference type="ARBA" id="ARBA00023136"/>
    </source>
</evidence>
<dbReference type="SUPFAM" id="SSF48452">
    <property type="entry name" value="TPR-like"/>
    <property type="match status" value="1"/>
</dbReference>
<keyword evidence="3" id="KW-0732">Signal</keyword>
<feature type="domain" description="SusD-like N-terminal" evidence="7">
    <location>
        <begin position="25"/>
        <end position="221"/>
    </location>
</feature>
<evidence type="ECO:0000259" key="7">
    <source>
        <dbReference type="Pfam" id="PF14322"/>
    </source>
</evidence>
<reference evidence="9" key="1">
    <citation type="submission" date="2016-10" db="EMBL/GenBank/DDBJ databases">
        <authorList>
            <person name="Varghese N."/>
            <person name="Submissions S."/>
        </authorList>
    </citation>
    <scope>NUCLEOTIDE SEQUENCE [LARGE SCALE GENOMIC DNA]</scope>
    <source>
        <strain evidence="9">DSM 18733</strain>
    </source>
</reference>
<feature type="domain" description="RagB/SusD" evidence="6">
    <location>
        <begin position="373"/>
        <end position="540"/>
    </location>
</feature>
<name>A0A1H7GYQ3_OLID1</name>
<evidence type="ECO:0000313" key="8">
    <source>
        <dbReference type="EMBL" id="SEK43211.1"/>
    </source>
</evidence>
<dbReference type="InterPro" id="IPR012944">
    <property type="entry name" value="SusD_RagB_dom"/>
</dbReference>
<comment type="similarity">
    <text evidence="2">Belongs to the SusD family.</text>
</comment>
<dbReference type="Gene3D" id="1.25.40.390">
    <property type="match status" value="1"/>
</dbReference>
<dbReference type="EMBL" id="FOAF01000001">
    <property type="protein sequence ID" value="SEK43211.1"/>
    <property type="molecule type" value="Genomic_DNA"/>
</dbReference>
<dbReference type="Proteomes" id="UP000199421">
    <property type="component" value="Unassembled WGS sequence"/>
</dbReference>
<evidence type="ECO:0000256" key="2">
    <source>
        <dbReference type="ARBA" id="ARBA00006275"/>
    </source>
</evidence>
<dbReference type="CDD" id="cd08977">
    <property type="entry name" value="SusD"/>
    <property type="match status" value="1"/>
</dbReference>
<proteinExistence type="inferred from homology"/>
<keyword evidence="9" id="KW-1185">Reference proteome</keyword>
<keyword evidence="5" id="KW-0998">Cell outer membrane</keyword>
<gene>
    <name evidence="8" type="ORF">SAMN05661044_00232</name>
</gene>
<sequence length="540" mass="60867">MKRLAIYVYALGLLGIFLSSCQKILDKEPSDFVQPENYYNSENDLNFALAGVYDPLGSEYLYASGLWFQFGDCTDESFYPNSSNSFSAPMFYQYDYTNPFVGGLWQECYKGIERANLLLEHIDKPAMDERKRQAIAGEALFLRAYYHFLLVSNFGAVPLKMASTTNVSSVDIPATPAKEVYEQLLQDMREAETKVLKATEIGNASHVSQTTVQGILARVCLYMAGYPLKDETKYGEALEWAKKVVESGEHRLLESYDTGLTNSAYSQIFINHAQDKYDIGECLWEADFNMNEGNSAYAEGGRLGTYQISCVNVDTGYASGGIRTTIKLYNLYGEGDLRRDWAITPFTFESTQTTAVRVPQPANNIINRESGKWRRYFEPNSFIKQQYRTGQNFPILRYADVLLMLAEAENEVNGPTAIAYEAINQVRRRGYGLPVQAYSELADAAPGLAQSDFRQLIMDERARELCFEALRKPDLIRWGTFTDVLSATAEEIMTSNASTTNKSRWVLGYNTAISSPRYLLLPIPALEINVNKAIKQNPGW</sequence>
<evidence type="ECO:0000256" key="1">
    <source>
        <dbReference type="ARBA" id="ARBA00004442"/>
    </source>
</evidence>
<protein>
    <submittedName>
        <fullName evidence="8">Starch-binding associating with outer membrane</fullName>
    </submittedName>
</protein>
<evidence type="ECO:0000256" key="5">
    <source>
        <dbReference type="ARBA" id="ARBA00023237"/>
    </source>
</evidence>
<evidence type="ECO:0000313" key="9">
    <source>
        <dbReference type="Proteomes" id="UP000199421"/>
    </source>
</evidence>
<comment type="subcellular location">
    <subcellularLocation>
        <location evidence="1">Cell outer membrane</location>
    </subcellularLocation>
</comment>
<dbReference type="Pfam" id="PF14322">
    <property type="entry name" value="SusD-like_3"/>
    <property type="match status" value="1"/>
</dbReference>
<dbReference type="STRING" id="407022.SAMN05661044_00232"/>
<dbReference type="InterPro" id="IPR011990">
    <property type="entry name" value="TPR-like_helical_dom_sf"/>
</dbReference>
<organism evidence="8 9">
    <name type="scientific">Olivibacter domesticus</name>
    <name type="common">Pseudosphingobacterium domesticum</name>
    <dbReference type="NCBI Taxonomy" id="407022"/>
    <lineage>
        <taxon>Bacteria</taxon>
        <taxon>Pseudomonadati</taxon>
        <taxon>Bacteroidota</taxon>
        <taxon>Sphingobacteriia</taxon>
        <taxon>Sphingobacteriales</taxon>
        <taxon>Sphingobacteriaceae</taxon>
        <taxon>Olivibacter</taxon>
    </lineage>
</organism>
<accession>A0A1H7GYQ3</accession>
<dbReference type="Pfam" id="PF07980">
    <property type="entry name" value="SusD_RagB"/>
    <property type="match status" value="1"/>
</dbReference>
<keyword evidence="4" id="KW-0472">Membrane</keyword>
<dbReference type="OrthoDB" id="5694214at2"/>
<evidence type="ECO:0000259" key="6">
    <source>
        <dbReference type="Pfam" id="PF07980"/>
    </source>
</evidence>
<dbReference type="AlphaFoldDB" id="A0A1H7GYQ3"/>
<dbReference type="GO" id="GO:0009279">
    <property type="term" value="C:cell outer membrane"/>
    <property type="evidence" value="ECO:0007669"/>
    <property type="project" value="UniProtKB-SubCell"/>
</dbReference>
<dbReference type="PROSITE" id="PS51257">
    <property type="entry name" value="PROKAR_LIPOPROTEIN"/>
    <property type="match status" value="1"/>
</dbReference>
<dbReference type="InterPro" id="IPR033985">
    <property type="entry name" value="SusD-like_N"/>
</dbReference>
<evidence type="ECO:0000256" key="3">
    <source>
        <dbReference type="ARBA" id="ARBA00022729"/>
    </source>
</evidence>